<dbReference type="HOGENOM" id="CLU_594733_0_0_1"/>
<reference evidence="3 4" key="1">
    <citation type="submission" date="2014-04" db="EMBL/GenBank/DDBJ databases">
        <authorList>
            <consortium name="DOE Joint Genome Institute"/>
            <person name="Kuo A."/>
            <person name="Girlanda M."/>
            <person name="Perotto S."/>
            <person name="Kohler A."/>
            <person name="Nagy L.G."/>
            <person name="Floudas D."/>
            <person name="Copeland A."/>
            <person name="Barry K.W."/>
            <person name="Cichocki N."/>
            <person name="Veneault-Fourrey C."/>
            <person name="LaButti K."/>
            <person name="Lindquist E.A."/>
            <person name="Lipzen A."/>
            <person name="Lundell T."/>
            <person name="Morin E."/>
            <person name="Murat C."/>
            <person name="Sun H."/>
            <person name="Tunlid A."/>
            <person name="Henrissat B."/>
            <person name="Grigoriev I.V."/>
            <person name="Hibbett D.S."/>
            <person name="Martin F."/>
            <person name="Nordberg H.P."/>
            <person name="Cantor M.N."/>
            <person name="Hua S.X."/>
        </authorList>
    </citation>
    <scope>NUCLEOTIDE SEQUENCE [LARGE SCALE GENOMIC DNA]</scope>
    <source>
        <strain evidence="3 4">MUT 4182</strain>
    </source>
</reference>
<name>A0A0C3QJ02_9AGAM</name>
<evidence type="ECO:0000313" key="4">
    <source>
        <dbReference type="Proteomes" id="UP000054248"/>
    </source>
</evidence>
<dbReference type="Proteomes" id="UP000054248">
    <property type="component" value="Unassembled WGS sequence"/>
</dbReference>
<evidence type="ECO:0000313" key="3">
    <source>
        <dbReference type="EMBL" id="KIO26956.1"/>
    </source>
</evidence>
<dbReference type="InterPro" id="IPR045338">
    <property type="entry name" value="DUF6535"/>
</dbReference>
<keyword evidence="4" id="KW-1185">Reference proteome</keyword>
<dbReference type="Pfam" id="PF20153">
    <property type="entry name" value="DUF6535"/>
    <property type="match status" value="1"/>
</dbReference>
<organism evidence="3 4">
    <name type="scientific">Tulasnella calospora MUT 4182</name>
    <dbReference type="NCBI Taxonomy" id="1051891"/>
    <lineage>
        <taxon>Eukaryota</taxon>
        <taxon>Fungi</taxon>
        <taxon>Dikarya</taxon>
        <taxon>Basidiomycota</taxon>
        <taxon>Agaricomycotina</taxon>
        <taxon>Agaricomycetes</taxon>
        <taxon>Cantharellales</taxon>
        <taxon>Tulasnellaceae</taxon>
        <taxon>Tulasnella</taxon>
    </lineage>
</organism>
<feature type="domain" description="DUF6535" evidence="2">
    <location>
        <begin position="29"/>
        <end position="200"/>
    </location>
</feature>
<keyword evidence="1" id="KW-1133">Transmembrane helix</keyword>
<feature type="transmembrane region" description="Helical" evidence="1">
    <location>
        <begin position="208"/>
        <end position="230"/>
    </location>
</feature>
<evidence type="ECO:0000259" key="2">
    <source>
        <dbReference type="Pfam" id="PF20153"/>
    </source>
</evidence>
<keyword evidence="1" id="KW-0472">Membrane</keyword>
<feature type="transmembrane region" description="Helical" evidence="1">
    <location>
        <begin position="51"/>
        <end position="71"/>
    </location>
</feature>
<reference evidence="4" key="2">
    <citation type="submission" date="2015-01" db="EMBL/GenBank/DDBJ databases">
        <title>Evolutionary Origins and Diversification of the Mycorrhizal Mutualists.</title>
        <authorList>
            <consortium name="DOE Joint Genome Institute"/>
            <consortium name="Mycorrhizal Genomics Consortium"/>
            <person name="Kohler A."/>
            <person name="Kuo A."/>
            <person name="Nagy L.G."/>
            <person name="Floudas D."/>
            <person name="Copeland A."/>
            <person name="Barry K.W."/>
            <person name="Cichocki N."/>
            <person name="Veneault-Fourrey C."/>
            <person name="LaButti K."/>
            <person name="Lindquist E.A."/>
            <person name="Lipzen A."/>
            <person name="Lundell T."/>
            <person name="Morin E."/>
            <person name="Murat C."/>
            <person name="Riley R."/>
            <person name="Ohm R."/>
            <person name="Sun H."/>
            <person name="Tunlid A."/>
            <person name="Henrissat B."/>
            <person name="Grigoriev I.V."/>
            <person name="Hibbett D.S."/>
            <person name="Martin F."/>
        </authorList>
    </citation>
    <scope>NUCLEOTIDE SEQUENCE [LARGE SCALE GENOMIC DNA]</scope>
    <source>
        <strain evidence="4">MUT 4182</strain>
    </source>
</reference>
<gene>
    <name evidence="3" type="ORF">M407DRAFT_23781</name>
</gene>
<feature type="transmembrane region" description="Helical" evidence="1">
    <location>
        <begin position="114"/>
        <end position="138"/>
    </location>
</feature>
<protein>
    <recommendedName>
        <fullName evidence="2">DUF6535 domain-containing protein</fullName>
    </recommendedName>
</protein>
<dbReference type="EMBL" id="KN823016">
    <property type="protein sequence ID" value="KIO26956.1"/>
    <property type="molecule type" value="Genomic_DNA"/>
</dbReference>
<keyword evidence="1" id="KW-0812">Transmembrane</keyword>
<feature type="transmembrane region" description="Helical" evidence="1">
    <location>
        <begin position="179"/>
        <end position="202"/>
    </location>
</feature>
<dbReference type="AlphaFoldDB" id="A0A0C3QJ02"/>
<accession>A0A0C3QJ02</accession>
<dbReference type="OrthoDB" id="3243384at2759"/>
<evidence type="ECO:0000256" key="1">
    <source>
        <dbReference type="SAM" id="Phobius"/>
    </source>
</evidence>
<sequence length="443" mass="49176">MIHSTLEEEGSLPNIPQSFGEDGGKFYKYYDDLSDELDEDMVKSLKTQLDGILIFAGLFAGVNSTFLALTLPQMKPDPTDDTNALLLQVAQGRNGTIQSLADLPSASFSPPPGIYSVNVLLSMSLTLALLSSFLAVLGQQWLVQYRKRNGGGAEHQRWEQLRRYLGAKRWHLEPILDDILPGLLQLGMTIFCISFAIYLSTLNHSMCIVITAPIGLVFAIIVVIAALAAWDQWCPFKSPLSHAMQITIISFTRLSWRVLISCYCASVQSKEWVNQRLKGMLGSRDPSPTESPTAFGKQWKLQKEAETWYEALVSRPPESVDQLKLIALKRVIAISEDPRALTYAALNIRSIYQKDDILSLINDVEFFDRLRRLGLKASDGGIRLAEGIFESEQARIIVTSFLYLVLSGGSMLDLLSDTEQADLAASTSDDEATFLDFFETASS</sequence>
<proteinExistence type="predicted"/>